<evidence type="ECO:0000256" key="14">
    <source>
        <dbReference type="PROSITE-ProRule" id="PRU01023"/>
    </source>
</evidence>
<keyword evidence="9 14" id="KW-0949">S-adenosyl-L-methionine</keyword>
<dbReference type="InterPro" id="IPR049560">
    <property type="entry name" value="MeTrfase_RsmB-F_NOP2_cat"/>
</dbReference>
<dbReference type="STRING" id="1121015.GCA_000420545_01757"/>
<dbReference type="InterPro" id="IPR054728">
    <property type="entry name" value="RsmB-like_ferredoxin"/>
</dbReference>
<evidence type="ECO:0000256" key="11">
    <source>
        <dbReference type="ARBA" id="ARBA00030399"/>
    </source>
</evidence>
<dbReference type="SUPFAM" id="SSF48013">
    <property type="entry name" value="NusB-like"/>
    <property type="match status" value="1"/>
</dbReference>
<dbReference type="GO" id="GO:0005829">
    <property type="term" value="C:cytosol"/>
    <property type="evidence" value="ECO:0007669"/>
    <property type="project" value="TreeGrafter"/>
</dbReference>
<dbReference type="NCBIfam" id="TIGR00563">
    <property type="entry name" value="rsmB"/>
    <property type="match status" value="1"/>
</dbReference>
<dbReference type="Proteomes" id="UP000029385">
    <property type="component" value="Unassembled WGS sequence"/>
</dbReference>
<evidence type="ECO:0000256" key="12">
    <source>
        <dbReference type="ARBA" id="ARBA00031088"/>
    </source>
</evidence>
<keyword evidence="10 14" id="KW-0694">RNA-binding</keyword>
<evidence type="ECO:0000256" key="6">
    <source>
        <dbReference type="ARBA" id="ARBA00022552"/>
    </source>
</evidence>
<dbReference type="InterPro" id="IPR035926">
    <property type="entry name" value="NusB-like_sf"/>
</dbReference>
<dbReference type="Gene3D" id="3.30.70.1170">
    <property type="entry name" value="Sun protein, domain 3"/>
    <property type="match status" value="1"/>
</dbReference>
<keyword evidence="15" id="KW-0175">Coiled coil</keyword>
<feature type="binding site" evidence="14">
    <location>
        <position position="277"/>
    </location>
    <ligand>
        <name>S-adenosyl-L-methionine</name>
        <dbReference type="ChEBI" id="CHEBI:59789"/>
    </ligand>
</feature>
<comment type="similarity">
    <text evidence="3 14">Belongs to the class I-like SAM-binding methyltransferase superfamily. RsmB/NOP family.</text>
</comment>
<feature type="binding site" evidence="14">
    <location>
        <begin position="253"/>
        <end position="259"/>
    </location>
    <ligand>
        <name>S-adenosyl-L-methionine</name>
        <dbReference type="ChEBI" id="CHEBI:59789"/>
    </ligand>
</feature>
<dbReference type="EC" id="2.1.1.176" evidence="4"/>
<dbReference type="InterPro" id="IPR001678">
    <property type="entry name" value="MeTrfase_RsmB-F_NOP2_dom"/>
</dbReference>
<evidence type="ECO:0000256" key="4">
    <source>
        <dbReference type="ARBA" id="ARBA00012140"/>
    </source>
</evidence>
<accession>A0A091AUV0</accession>
<organism evidence="17 18">
    <name type="scientific">Arenimonas oryziterrae DSM 21050 = YC6267</name>
    <dbReference type="NCBI Taxonomy" id="1121015"/>
    <lineage>
        <taxon>Bacteria</taxon>
        <taxon>Pseudomonadati</taxon>
        <taxon>Pseudomonadota</taxon>
        <taxon>Gammaproteobacteria</taxon>
        <taxon>Lysobacterales</taxon>
        <taxon>Lysobacteraceae</taxon>
        <taxon>Arenimonas</taxon>
    </lineage>
</organism>
<feature type="coiled-coil region" evidence="15">
    <location>
        <begin position="276"/>
        <end position="303"/>
    </location>
</feature>
<comment type="caution">
    <text evidence="17">The sequence shown here is derived from an EMBL/GenBank/DDBJ whole genome shotgun (WGS) entry which is preliminary data.</text>
</comment>
<dbReference type="GO" id="GO:0009383">
    <property type="term" value="F:rRNA (cytosine-C5-)-methyltransferase activity"/>
    <property type="evidence" value="ECO:0007669"/>
    <property type="project" value="TreeGrafter"/>
</dbReference>
<dbReference type="PANTHER" id="PTHR22807">
    <property type="entry name" value="NOP2 YEAST -RELATED NOL1/NOP2/FMU SUN DOMAIN-CONTAINING"/>
    <property type="match status" value="1"/>
</dbReference>
<dbReference type="Gene3D" id="3.40.50.150">
    <property type="entry name" value="Vaccinia Virus protein VP39"/>
    <property type="match status" value="1"/>
</dbReference>
<dbReference type="PRINTS" id="PR02008">
    <property type="entry name" value="RCMTFAMILY"/>
</dbReference>
<feature type="active site" description="Nucleophile" evidence="14">
    <location>
        <position position="378"/>
    </location>
</feature>
<evidence type="ECO:0000256" key="10">
    <source>
        <dbReference type="ARBA" id="ARBA00022884"/>
    </source>
</evidence>
<evidence type="ECO:0000256" key="5">
    <source>
        <dbReference type="ARBA" id="ARBA00022490"/>
    </source>
</evidence>
<feature type="binding site" evidence="14">
    <location>
        <position position="306"/>
    </location>
    <ligand>
        <name>S-adenosyl-L-methionine</name>
        <dbReference type="ChEBI" id="CHEBI:59789"/>
    </ligand>
</feature>
<feature type="binding site" evidence="14">
    <location>
        <position position="325"/>
    </location>
    <ligand>
        <name>S-adenosyl-L-methionine</name>
        <dbReference type="ChEBI" id="CHEBI:59789"/>
    </ligand>
</feature>
<reference evidence="17 18" key="1">
    <citation type="submission" date="2013-09" db="EMBL/GenBank/DDBJ databases">
        <title>Genome sequencing of Arenimonas oryziterrae.</title>
        <authorList>
            <person name="Chen F."/>
            <person name="Wang G."/>
        </authorList>
    </citation>
    <scope>NUCLEOTIDE SEQUENCE [LARGE SCALE GENOMIC DNA]</scope>
    <source>
        <strain evidence="17 18">YC6267</strain>
    </source>
</reference>
<dbReference type="PROSITE" id="PS01153">
    <property type="entry name" value="NOL1_NOP2_SUN"/>
    <property type="match status" value="1"/>
</dbReference>
<keyword evidence="6" id="KW-0698">rRNA processing</keyword>
<proteinExistence type="inferred from homology"/>
<evidence type="ECO:0000256" key="3">
    <source>
        <dbReference type="ARBA" id="ARBA00007494"/>
    </source>
</evidence>
<comment type="subcellular location">
    <subcellularLocation>
        <location evidence="2">Cytoplasm</location>
    </subcellularLocation>
</comment>
<protein>
    <recommendedName>
        <fullName evidence="4">16S rRNA (cytosine(967)-C(5))-methyltransferase</fullName>
        <ecNumber evidence="4">2.1.1.176</ecNumber>
    </recommendedName>
    <alternativeName>
        <fullName evidence="11">16S rRNA m5C967 methyltransferase</fullName>
    </alternativeName>
    <alternativeName>
        <fullName evidence="12">rRNA (cytosine-C(5)-)-methyltransferase RsmB</fullName>
    </alternativeName>
</protein>
<dbReference type="PANTHER" id="PTHR22807:SF61">
    <property type="entry name" value="NOL1_NOP2_SUN FAMILY PROTEIN _ ANTITERMINATION NUSB DOMAIN-CONTAINING PROTEIN"/>
    <property type="match status" value="1"/>
</dbReference>
<evidence type="ECO:0000256" key="7">
    <source>
        <dbReference type="ARBA" id="ARBA00022603"/>
    </source>
</evidence>
<dbReference type="NCBIfam" id="NF008149">
    <property type="entry name" value="PRK10901.1"/>
    <property type="match status" value="1"/>
</dbReference>
<dbReference type="PATRIC" id="fig|1121015.4.peg.792"/>
<dbReference type="FunFam" id="3.40.50.150:FF:000022">
    <property type="entry name" value="Ribosomal RNA small subunit methyltransferase B"/>
    <property type="match status" value="1"/>
</dbReference>
<dbReference type="InterPro" id="IPR004573">
    <property type="entry name" value="rRNA_ssu_MeTfrase_B"/>
</dbReference>
<evidence type="ECO:0000256" key="13">
    <source>
        <dbReference type="ARBA" id="ARBA00047283"/>
    </source>
</evidence>
<dbReference type="RefSeq" id="WP_022969377.1">
    <property type="nucleotide sequence ID" value="NZ_ATVD01000003.1"/>
</dbReference>
<evidence type="ECO:0000256" key="8">
    <source>
        <dbReference type="ARBA" id="ARBA00022679"/>
    </source>
</evidence>
<dbReference type="InterPro" id="IPR006027">
    <property type="entry name" value="NusB_RsmB_TIM44"/>
</dbReference>
<dbReference type="Pfam" id="PF22458">
    <property type="entry name" value="RsmF-B_ferredox"/>
    <property type="match status" value="1"/>
</dbReference>
<dbReference type="AlphaFoldDB" id="A0A091AUV0"/>
<dbReference type="CDD" id="cd02440">
    <property type="entry name" value="AdoMet_MTases"/>
    <property type="match status" value="1"/>
</dbReference>
<dbReference type="InterPro" id="IPR029063">
    <property type="entry name" value="SAM-dependent_MTases_sf"/>
</dbReference>
<keyword evidence="5" id="KW-0963">Cytoplasm</keyword>
<dbReference type="Pfam" id="PF01029">
    <property type="entry name" value="NusB"/>
    <property type="match status" value="1"/>
</dbReference>
<dbReference type="Pfam" id="PF01189">
    <property type="entry name" value="Methyltr_RsmB-F"/>
    <property type="match status" value="1"/>
</dbReference>
<gene>
    <name evidence="17" type="ORF">N789_06515</name>
</gene>
<dbReference type="OrthoDB" id="9810297at2"/>
<evidence type="ECO:0000256" key="15">
    <source>
        <dbReference type="SAM" id="Coils"/>
    </source>
</evidence>
<keyword evidence="18" id="KW-1185">Reference proteome</keyword>
<dbReference type="InterPro" id="IPR023267">
    <property type="entry name" value="RCMT"/>
</dbReference>
<keyword evidence="7 14" id="KW-0489">Methyltransferase</keyword>
<comment type="catalytic activity">
    <reaction evidence="13">
        <text>cytidine(967) in 16S rRNA + S-adenosyl-L-methionine = 5-methylcytidine(967) in 16S rRNA + S-adenosyl-L-homocysteine + H(+)</text>
        <dbReference type="Rhea" id="RHEA:42748"/>
        <dbReference type="Rhea" id="RHEA-COMP:10219"/>
        <dbReference type="Rhea" id="RHEA-COMP:10220"/>
        <dbReference type="ChEBI" id="CHEBI:15378"/>
        <dbReference type="ChEBI" id="CHEBI:57856"/>
        <dbReference type="ChEBI" id="CHEBI:59789"/>
        <dbReference type="ChEBI" id="CHEBI:74483"/>
        <dbReference type="ChEBI" id="CHEBI:82748"/>
        <dbReference type="EC" id="2.1.1.176"/>
    </reaction>
</comment>
<dbReference type="Gene3D" id="1.10.940.10">
    <property type="entry name" value="NusB-like"/>
    <property type="match status" value="1"/>
</dbReference>
<evidence type="ECO:0000256" key="1">
    <source>
        <dbReference type="ARBA" id="ARBA00002724"/>
    </source>
</evidence>
<evidence type="ECO:0000259" key="16">
    <source>
        <dbReference type="PROSITE" id="PS51686"/>
    </source>
</evidence>
<evidence type="ECO:0000256" key="9">
    <source>
        <dbReference type="ARBA" id="ARBA00022691"/>
    </source>
</evidence>
<sequence>MSAPGAALRAQAARSLVSVLGEGRSLKAELANALPQIADVRDRALFEAICFAAVRHRRRYEYAMSQWLQRPLPRREFSVHCLLLVGLAQIDELKLSAHAAVAATAEATRVLGRTALVGLVNALLRRATREALPVSADLAERSSHPDWLVAALMRDWPEDAERVLAANNQPAPLWLRVNPRVVSREAYYKLLPDPDGCVSQPAFPAQALRIDAHLSPEALPGWRDGSVAVQDGAAQLAVEALAPQTGERVLDACAAPGGKSAQIIETIGERGHLLALDIDERRLRKVRATLRRLQLEAANIALKVADASDPSPWWDGVPFDAVLLDAPCSATGIIRRQPDVKWHRREDDIPALVALQARLLEGLWAVLKPGGRLLYSTCSVLREENAGQIAAFLRRHADARALPLDARFGRESGAGRQRLPGEDGMDGFFYALLAKPV</sequence>
<evidence type="ECO:0000313" key="18">
    <source>
        <dbReference type="Proteomes" id="UP000029385"/>
    </source>
</evidence>
<evidence type="ECO:0000313" key="17">
    <source>
        <dbReference type="EMBL" id="KFN44063.1"/>
    </source>
</evidence>
<dbReference type="InterPro" id="IPR018314">
    <property type="entry name" value="RsmB/NOL1/NOP2-like_CS"/>
</dbReference>
<dbReference type="SUPFAM" id="SSF53335">
    <property type="entry name" value="S-adenosyl-L-methionine-dependent methyltransferases"/>
    <property type="match status" value="1"/>
</dbReference>
<dbReference type="GO" id="GO:0003723">
    <property type="term" value="F:RNA binding"/>
    <property type="evidence" value="ECO:0007669"/>
    <property type="project" value="UniProtKB-UniRule"/>
</dbReference>
<keyword evidence="8 14" id="KW-0808">Transferase</keyword>
<dbReference type="GO" id="GO:0070475">
    <property type="term" value="P:rRNA base methylation"/>
    <property type="evidence" value="ECO:0007669"/>
    <property type="project" value="TreeGrafter"/>
</dbReference>
<feature type="domain" description="SAM-dependent MTase RsmB/NOP-type" evidence="16">
    <location>
        <begin position="163"/>
        <end position="436"/>
    </location>
</feature>
<dbReference type="eggNOG" id="COG0144">
    <property type="taxonomic scope" value="Bacteria"/>
</dbReference>
<name>A0A091AUV0_9GAMM</name>
<comment type="function">
    <text evidence="1">Specifically methylates the cytosine at position 967 (m5C967) of 16S rRNA.</text>
</comment>
<dbReference type="PROSITE" id="PS51686">
    <property type="entry name" value="SAM_MT_RSMB_NOP"/>
    <property type="match status" value="1"/>
</dbReference>
<dbReference type="GO" id="GO:0006355">
    <property type="term" value="P:regulation of DNA-templated transcription"/>
    <property type="evidence" value="ECO:0007669"/>
    <property type="project" value="InterPro"/>
</dbReference>
<dbReference type="EMBL" id="AVCI01000003">
    <property type="protein sequence ID" value="KFN44063.1"/>
    <property type="molecule type" value="Genomic_DNA"/>
</dbReference>
<evidence type="ECO:0000256" key="2">
    <source>
        <dbReference type="ARBA" id="ARBA00004496"/>
    </source>
</evidence>